<evidence type="ECO:0000313" key="1">
    <source>
        <dbReference type="EMBL" id="JAD94325.1"/>
    </source>
</evidence>
<dbReference type="AlphaFoldDB" id="A0A0A9E8T6"/>
<proteinExistence type="predicted"/>
<organism evidence="1">
    <name type="scientific">Arundo donax</name>
    <name type="common">Giant reed</name>
    <name type="synonym">Donax arundinaceus</name>
    <dbReference type="NCBI Taxonomy" id="35708"/>
    <lineage>
        <taxon>Eukaryota</taxon>
        <taxon>Viridiplantae</taxon>
        <taxon>Streptophyta</taxon>
        <taxon>Embryophyta</taxon>
        <taxon>Tracheophyta</taxon>
        <taxon>Spermatophyta</taxon>
        <taxon>Magnoliopsida</taxon>
        <taxon>Liliopsida</taxon>
        <taxon>Poales</taxon>
        <taxon>Poaceae</taxon>
        <taxon>PACMAD clade</taxon>
        <taxon>Arundinoideae</taxon>
        <taxon>Arundineae</taxon>
        <taxon>Arundo</taxon>
    </lineage>
</organism>
<reference evidence="1" key="2">
    <citation type="journal article" date="2015" name="Data Brief">
        <title>Shoot transcriptome of the giant reed, Arundo donax.</title>
        <authorList>
            <person name="Barrero R.A."/>
            <person name="Guerrero F.D."/>
            <person name="Moolhuijzen P."/>
            <person name="Goolsby J.A."/>
            <person name="Tidwell J."/>
            <person name="Bellgard S.E."/>
            <person name="Bellgard M.I."/>
        </authorList>
    </citation>
    <scope>NUCLEOTIDE SEQUENCE</scope>
    <source>
        <tissue evidence="1">Shoot tissue taken approximately 20 cm above the soil surface</tissue>
    </source>
</reference>
<sequence>MSAPTFSVHLTYIYRFRWRVGYEHKKVSTHTRLRQREMCACVCGLVGVQKHCMQLCIHICMYGSENDL</sequence>
<protein>
    <submittedName>
        <fullName evidence="1">Uncharacterized protein</fullName>
    </submittedName>
</protein>
<accession>A0A0A9E8T6</accession>
<name>A0A0A9E8T6_ARUDO</name>
<reference evidence="1" key="1">
    <citation type="submission" date="2014-09" db="EMBL/GenBank/DDBJ databases">
        <authorList>
            <person name="Magalhaes I.L.F."/>
            <person name="Oliveira U."/>
            <person name="Santos F.R."/>
            <person name="Vidigal T.H.D.A."/>
            <person name="Brescovit A.D."/>
            <person name="Santos A.J."/>
        </authorList>
    </citation>
    <scope>NUCLEOTIDE SEQUENCE</scope>
    <source>
        <tissue evidence="1">Shoot tissue taken approximately 20 cm above the soil surface</tissue>
    </source>
</reference>
<dbReference type="EMBL" id="GBRH01203570">
    <property type="protein sequence ID" value="JAD94325.1"/>
    <property type="molecule type" value="Transcribed_RNA"/>
</dbReference>